<proteinExistence type="predicted"/>
<organism evidence="1 2">
    <name type="scientific">Pseudaquabacterium terrae</name>
    <dbReference type="NCBI Taxonomy" id="2732868"/>
    <lineage>
        <taxon>Bacteria</taxon>
        <taxon>Pseudomonadati</taxon>
        <taxon>Pseudomonadota</taxon>
        <taxon>Betaproteobacteria</taxon>
        <taxon>Burkholderiales</taxon>
        <taxon>Sphaerotilaceae</taxon>
        <taxon>Pseudaquabacterium</taxon>
    </lineage>
</organism>
<accession>A0ABX2EA79</accession>
<evidence type="ECO:0000313" key="1">
    <source>
        <dbReference type="EMBL" id="NRF65396.1"/>
    </source>
</evidence>
<gene>
    <name evidence="1" type="ORF">HLB44_00215</name>
</gene>
<reference evidence="1 2" key="1">
    <citation type="submission" date="2020-05" db="EMBL/GenBank/DDBJ databases">
        <title>Aquincola sp. isolate from soil.</title>
        <authorList>
            <person name="Han J."/>
            <person name="Kim D.-U."/>
        </authorList>
    </citation>
    <scope>NUCLEOTIDE SEQUENCE [LARGE SCALE GENOMIC DNA]</scope>
    <source>
        <strain evidence="1 2">S2</strain>
    </source>
</reference>
<name>A0ABX2EA79_9BURK</name>
<dbReference type="Proteomes" id="UP000737171">
    <property type="component" value="Unassembled WGS sequence"/>
</dbReference>
<keyword evidence="2" id="KW-1185">Reference proteome</keyword>
<evidence type="ECO:0000313" key="2">
    <source>
        <dbReference type="Proteomes" id="UP000737171"/>
    </source>
</evidence>
<comment type="caution">
    <text evidence="1">The sequence shown here is derived from an EMBL/GenBank/DDBJ whole genome shotgun (WGS) entry which is preliminary data.</text>
</comment>
<dbReference type="RefSeq" id="WP_173119412.1">
    <property type="nucleotide sequence ID" value="NZ_JABRWJ010000001.1"/>
</dbReference>
<protein>
    <submittedName>
        <fullName evidence="1">Uncharacterized protein</fullName>
    </submittedName>
</protein>
<dbReference type="EMBL" id="JABRWJ010000001">
    <property type="protein sequence ID" value="NRF65396.1"/>
    <property type="molecule type" value="Genomic_DNA"/>
</dbReference>
<sequence>MVVRHGLVVGFLGGAGLCLSVSGVIIAATPAVGAAAGADTPGALLMNAPDQHPAEHQVPEHMPAPVDAWEALFRPWR</sequence>